<accession>A0A037ZIA2</accession>
<reference evidence="2 3" key="1">
    <citation type="submission" date="2014-03" db="EMBL/GenBank/DDBJ databases">
        <title>Draft Genome Sequence of Actibacterium mucosum KCTC 23349, a Marine Alphaproteobacterium with Complex Ionic Requirements Isolated from Mediterranean Seawater at Malvarrosa Beach, Valencia, Spain.</title>
        <authorList>
            <person name="Arahal D.R."/>
            <person name="Shao Z."/>
            <person name="Lai Q."/>
            <person name="Pujalte M.J."/>
        </authorList>
    </citation>
    <scope>NUCLEOTIDE SEQUENCE [LARGE SCALE GENOMIC DNA]</scope>
    <source>
        <strain evidence="2 3">KCTC 23349</strain>
    </source>
</reference>
<name>A0A037ZIA2_9RHOB</name>
<dbReference type="InterPro" id="IPR011576">
    <property type="entry name" value="Pyridox_Oxase_N"/>
</dbReference>
<dbReference type="PANTHER" id="PTHR42815">
    <property type="entry name" value="FAD-BINDING, PUTATIVE (AFU_ORTHOLOGUE AFUA_6G07600)-RELATED"/>
    <property type="match status" value="1"/>
</dbReference>
<sequence>MPLAYHDIAFTPEVVALQEKNGSAAAYAKYRGPEYQGGDEIGPQEAQFIHERDGFFQATVSSSGWPYVQFRGGRPGFLRVLDSRTIAFGDLRGNRQYISTGNLSGDDRVALILVDYPNQRRLKVLGHVDIRDPADHPDLTETLRMEGTKQPIERLYVIKIAALDWNCPQHIPQRFTLSELEPVHAEMRNQIAALQAEIEALRAQLKS</sequence>
<feature type="domain" description="Pyridoxamine 5'-phosphate oxidase N-terminal" evidence="1">
    <location>
        <begin position="44"/>
        <end position="136"/>
    </location>
</feature>
<keyword evidence="3" id="KW-1185">Reference proteome</keyword>
<protein>
    <recommendedName>
        <fullName evidence="1">Pyridoxamine 5'-phosphate oxidase N-terminal domain-containing protein</fullName>
    </recommendedName>
</protein>
<comment type="caution">
    <text evidence="2">The sequence shown here is derived from an EMBL/GenBank/DDBJ whole genome shotgun (WGS) entry which is preliminary data.</text>
</comment>
<organism evidence="2 3">
    <name type="scientific">Actibacterium mucosum KCTC 23349</name>
    <dbReference type="NCBI Taxonomy" id="1454373"/>
    <lineage>
        <taxon>Bacteria</taxon>
        <taxon>Pseudomonadati</taxon>
        <taxon>Pseudomonadota</taxon>
        <taxon>Alphaproteobacteria</taxon>
        <taxon>Rhodobacterales</taxon>
        <taxon>Roseobacteraceae</taxon>
        <taxon>Actibacterium</taxon>
    </lineage>
</organism>
<dbReference type="Gene3D" id="2.30.110.10">
    <property type="entry name" value="Electron Transport, Fmn-binding Protein, Chain A"/>
    <property type="match status" value="1"/>
</dbReference>
<evidence type="ECO:0000313" key="2">
    <source>
        <dbReference type="EMBL" id="KAJ55282.1"/>
    </source>
</evidence>
<dbReference type="PANTHER" id="PTHR42815:SF2">
    <property type="entry name" value="FAD-BINDING, PUTATIVE (AFU_ORTHOLOGUE AFUA_6G07600)-RELATED"/>
    <property type="match status" value="1"/>
</dbReference>
<gene>
    <name evidence="2" type="ORF">ACMU_11315</name>
</gene>
<dbReference type="STRING" id="1454373.ACMU_11315"/>
<dbReference type="SUPFAM" id="SSF50475">
    <property type="entry name" value="FMN-binding split barrel"/>
    <property type="match status" value="1"/>
</dbReference>
<dbReference type="RefSeq" id="WP_035258984.1">
    <property type="nucleotide sequence ID" value="NZ_JFKE01000004.1"/>
</dbReference>
<evidence type="ECO:0000313" key="3">
    <source>
        <dbReference type="Proteomes" id="UP000026249"/>
    </source>
</evidence>
<dbReference type="OrthoDB" id="9790331at2"/>
<dbReference type="Pfam" id="PF01243">
    <property type="entry name" value="PNPOx_N"/>
    <property type="match status" value="1"/>
</dbReference>
<dbReference type="InterPro" id="IPR012349">
    <property type="entry name" value="Split_barrel_FMN-bd"/>
</dbReference>
<proteinExistence type="predicted"/>
<dbReference type="AlphaFoldDB" id="A0A037ZIA2"/>
<dbReference type="EMBL" id="JFKE01000004">
    <property type="protein sequence ID" value="KAJ55282.1"/>
    <property type="molecule type" value="Genomic_DNA"/>
</dbReference>
<evidence type="ECO:0000259" key="1">
    <source>
        <dbReference type="Pfam" id="PF01243"/>
    </source>
</evidence>
<dbReference type="Proteomes" id="UP000026249">
    <property type="component" value="Unassembled WGS sequence"/>
</dbReference>